<evidence type="ECO:0000256" key="1">
    <source>
        <dbReference type="SAM" id="MobiDB-lite"/>
    </source>
</evidence>
<dbReference type="Proteomes" id="UP000593564">
    <property type="component" value="Unassembled WGS sequence"/>
</dbReference>
<protein>
    <submittedName>
        <fullName evidence="2">Uncharacterized protein</fullName>
    </submittedName>
</protein>
<evidence type="ECO:0000313" key="2">
    <source>
        <dbReference type="EMBL" id="KAF5936830.1"/>
    </source>
</evidence>
<comment type="caution">
    <text evidence="2">The sequence shown here is derived from an EMBL/GenBank/DDBJ whole genome shotgun (WGS) entry which is preliminary data.</text>
</comment>
<dbReference type="AlphaFoldDB" id="A0A7J7G7T4"/>
<organism evidence="2 3">
    <name type="scientific">Camellia sinensis</name>
    <name type="common">Tea plant</name>
    <name type="synonym">Thea sinensis</name>
    <dbReference type="NCBI Taxonomy" id="4442"/>
    <lineage>
        <taxon>Eukaryota</taxon>
        <taxon>Viridiplantae</taxon>
        <taxon>Streptophyta</taxon>
        <taxon>Embryophyta</taxon>
        <taxon>Tracheophyta</taxon>
        <taxon>Spermatophyta</taxon>
        <taxon>Magnoliopsida</taxon>
        <taxon>eudicotyledons</taxon>
        <taxon>Gunneridae</taxon>
        <taxon>Pentapetalae</taxon>
        <taxon>asterids</taxon>
        <taxon>Ericales</taxon>
        <taxon>Theaceae</taxon>
        <taxon>Camellia</taxon>
    </lineage>
</organism>
<reference evidence="2 3" key="2">
    <citation type="submission" date="2020-07" db="EMBL/GenBank/DDBJ databases">
        <title>Genome assembly of wild tea tree DASZ reveals pedigree and selection history of tea varieties.</title>
        <authorList>
            <person name="Zhang W."/>
        </authorList>
    </citation>
    <scope>NUCLEOTIDE SEQUENCE [LARGE SCALE GENOMIC DNA]</scope>
    <source>
        <strain evidence="3">cv. G240</strain>
        <tissue evidence="2">Leaf</tissue>
    </source>
</reference>
<reference evidence="3" key="1">
    <citation type="journal article" date="2020" name="Nat. Commun.">
        <title>Genome assembly of wild tea tree DASZ reveals pedigree and selection history of tea varieties.</title>
        <authorList>
            <person name="Zhang W."/>
            <person name="Zhang Y."/>
            <person name="Qiu H."/>
            <person name="Guo Y."/>
            <person name="Wan H."/>
            <person name="Zhang X."/>
            <person name="Scossa F."/>
            <person name="Alseekh S."/>
            <person name="Zhang Q."/>
            <person name="Wang P."/>
            <person name="Xu L."/>
            <person name="Schmidt M.H."/>
            <person name="Jia X."/>
            <person name="Li D."/>
            <person name="Zhu A."/>
            <person name="Guo F."/>
            <person name="Chen W."/>
            <person name="Ni D."/>
            <person name="Usadel B."/>
            <person name="Fernie A.R."/>
            <person name="Wen W."/>
        </authorList>
    </citation>
    <scope>NUCLEOTIDE SEQUENCE [LARGE SCALE GENOMIC DNA]</scope>
    <source>
        <strain evidence="3">cv. G240</strain>
    </source>
</reference>
<gene>
    <name evidence="2" type="ORF">HYC85_024336</name>
</gene>
<accession>A0A7J7G7T4</accession>
<keyword evidence="3" id="KW-1185">Reference proteome</keyword>
<sequence length="120" mass="13898">MEDNRHSIRQKKKKKKKSNVMINMQKGPKKCNIRHKMRASSAVQHVLRMDLINSVMNLVVPPASWVMLAVAWPALTFINACEWAYNTFFPEDMEDKVVIITGAASAIGENFYKYEDYYIN</sequence>
<feature type="compositionally biased region" description="Basic residues" evidence="1">
    <location>
        <begin position="7"/>
        <end position="18"/>
    </location>
</feature>
<evidence type="ECO:0000313" key="3">
    <source>
        <dbReference type="Proteomes" id="UP000593564"/>
    </source>
</evidence>
<dbReference type="EMBL" id="JACBKZ010000012">
    <property type="protein sequence ID" value="KAF5936830.1"/>
    <property type="molecule type" value="Genomic_DNA"/>
</dbReference>
<name>A0A7J7G7T4_CAMSI</name>
<proteinExistence type="predicted"/>
<feature type="region of interest" description="Disordered" evidence="1">
    <location>
        <begin position="1"/>
        <end position="21"/>
    </location>
</feature>